<gene>
    <name evidence="1" type="ORF">BJ138DRAFT_1164727</name>
</gene>
<organism evidence="1 2">
    <name type="scientific">Hygrophoropsis aurantiaca</name>
    <dbReference type="NCBI Taxonomy" id="72124"/>
    <lineage>
        <taxon>Eukaryota</taxon>
        <taxon>Fungi</taxon>
        <taxon>Dikarya</taxon>
        <taxon>Basidiomycota</taxon>
        <taxon>Agaricomycotina</taxon>
        <taxon>Agaricomycetes</taxon>
        <taxon>Agaricomycetidae</taxon>
        <taxon>Boletales</taxon>
        <taxon>Coniophorineae</taxon>
        <taxon>Hygrophoropsidaceae</taxon>
        <taxon>Hygrophoropsis</taxon>
    </lineage>
</organism>
<accession>A0ACB7ZXK6</accession>
<sequence length="532" mass="60092">MFSSIQISVPSFQTIGVLVGTIGFLRVVQAYLDFRRVRGTLGNLPGHRTIVDSTTVFGNLCPPLPGLALGHDHIWKAKHSSFVQYGADIISAISLWPKVKARLMIADAQAVKEIVWARGRFPKPLHQYIILTFFGENIVVSEGDEWKRYRKIVAPAFSERNNRLVWEETTQIMLDLFNNAWEGQDTITYNHGVDLTLPIALFVIGAAGFGRRISWKDDVVIPAGHQLTFKDALHSVTTNLLTKLLIPRWAMGLTKRWQHTRLAFDELQQYLLEMINERRNAEKKEERHDLLNSLIVASENEGISGGDVKLSDSELIGNIFIFLVAGHETTAHSLCFAFAMLALYPEEQEALYQHIQSVLPDGKLPTYDDMPLLTRSTAVFLESLRMFAPVTGIPKTSAEDTSIVTTDVNGEKRTVYIPQATSMTLDVVGLHYNPRYWEDPHTFKPSRFLGDWNRDAFLPFSSGYRACVGRKFSETEGTAVLTLLVSRFKIEIKEESQFAAETFEQRKARVLDARSIVTLAPIRAPLVFKRRV</sequence>
<keyword evidence="2" id="KW-1185">Reference proteome</keyword>
<evidence type="ECO:0000313" key="2">
    <source>
        <dbReference type="Proteomes" id="UP000790377"/>
    </source>
</evidence>
<evidence type="ECO:0000313" key="1">
    <source>
        <dbReference type="EMBL" id="KAH7905463.1"/>
    </source>
</evidence>
<proteinExistence type="predicted"/>
<name>A0ACB7ZXK6_9AGAM</name>
<dbReference type="Proteomes" id="UP000790377">
    <property type="component" value="Unassembled WGS sequence"/>
</dbReference>
<reference evidence="1" key="1">
    <citation type="journal article" date="2021" name="New Phytol.">
        <title>Evolutionary innovations through gain and loss of genes in the ectomycorrhizal Boletales.</title>
        <authorList>
            <person name="Wu G."/>
            <person name="Miyauchi S."/>
            <person name="Morin E."/>
            <person name="Kuo A."/>
            <person name="Drula E."/>
            <person name="Varga T."/>
            <person name="Kohler A."/>
            <person name="Feng B."/>
            <person name="Cao Y."/>
            <person name="Lipzen A."/>
            <person name="Daum C."/>
            <person name="Hundley H."/>
            <person name="Pangilinan J."/>
            <person name="Johnson J."/>
            <person name="Barry K."/>
            <person name="LaButti K."/>
            <person name="Ng V."/>
            <person name="Ahrendt S."/>
            <person name="Min B."/>
            <person name="Choi I.G."/>
            <person name="Park H."/>
            <person name="Plett J.M."/>
            <person name="Magnuson J."/>
            <person name="Spatafora J.W."/>
            <person name="Nagy L.G."/>
            <person name="Henrissat B."/>
            <person name="Grigoriev I.V."/>
            <person name="Yang Z.L."/>
            <person name="Xu J."/>
            <person name="Martin F.M."/>
        </authorList>
    </citation>
    <scope>NUCLEOTIDE SEQUENCE</scope>
    <source>
        <strain evidence="1">ATCC 28755</strain>
    </source>
</reference>
<protein>
    <submittedName>
        <fullName evidence="1">Cytochrome P450</fullName>
    </submittedName>
</protein>
<dbReference type="EMBL" id="MU268186">
    <property type="protein sequence ID" value="KAH7905463.1"/>
    <property type="molecule type" value="Genomic_DNA"/>
</dbReference>
<comment type="caution">
    <text evidence="1">The sequence shown here is derived from an EMBL/GenBank/DDBJ whole genome shotgun (WGS) entry which is preliminary data.</text>
</comment>